<dbReference type="Proteomes" id="UP000029725">
    <property type="component" value="Unassembled WGS sequence"/>
</dbReference>
<proteinExistence type="predicted"/>
<dbReference type="SUPFAM" id="SSF50044">
    <property type="entry name" value="SH3-domain"/>
    <property type="match status" value="1"/>
</dbReference>
<evidence type="ECO:0000259" key="4">
    <source>
        <dbReference type="PROSITE" id="PS50002"/>
    </source>
</evidence>
<dbReference type="SMART" id="SM00326">
    <property type="entry name" value="SH3"/>
    <property type="match status" value="1"/>
</dbReference>
<evidence type="ECO:0000256" key="3">
    <source>
        <dbReference type="SAM" id="MobiDB-lite"/>
    </source>
</evidence>
<feature type="domain" description="SH3" evidence="4">
    <location>
        <begin position="151"/>
        <end position="214"/>
    </location>
</feature>
<dbReference type="PRINTS" id="PR00452">
    <property type="entry name" value="SH3DOMAIN"/>
</dbReference>
<evidence type="ECO:0000313" key="6">
    <source>
        <dbReference type="Proteomes" id="UP000029725"/>
    </source>
</evidence>
<dbReference type="PROSITE" id="PS50002">
    <property type="entry name" value="SH3"/>
    <property type="match status" value="1"/>
</dbReference>
<dbReference type="RefSeq" id="XP_013239229.1">
    <property type="nucleotide sequence ID" value="XM_013383775.1"/>
</dbReference>
<dbReference type="Pfam" id="PF14604">
    <property type="entry name" value="SH3_9"/>
    <property type="match status" value="1"/>
</dbReference>
<dbReference type="GeneID" id="25258315"/>
<feature type="compositionally biased region" description="Low complexity" evidence="3">
    <location>
        <begin position="139"/>
        <end position="149"/>
    </location>
</feature>
<reference evidence="5 6" key="1">
    <citation type="submission" date="2014-04" db="EMBL/GenBank/DDBJ databases">
        <title>A new species of microsporidia sheds light on the evolution of extreme parasitism.</title>
        <authorList>
            <person name="Haag K.L."/>
            <person name="James T.Y."/>
            <person name="Larsson R."/>
            <person name="Schaer T.M."/>
            <person name="Refardt D."/>
            <person name="Pombert J.-F."/>
            <person name="Ebert D."/>
        </authorList>
    </citation>
    <scope>NUCLEOTIDE SEQUENCE [LARGE SCALE GENOMIC DNA]</scope>
    <source>
        <strain evidence="5 6">UGP3</strain>
        <tissue evidence="5">Spores</tissue>
    </source>
</reference>
<sequence length="214" mass="23466">IFTYLSSLLDGDGQNIIAQKLPKVGGSDATTWEISLPIQSKSCSSKKEQLMQLIDQLLSSDMENSLLVSHNARKLLEAISTQLKECQDLPSESSLPSSPITNIGKSEYERLRISTYKSKSSKGNSPQEFSAGTNLNQIPSPCSSVSPASSPKAKKYVALYDSTAESHDELSFCKGDQFEALPSNSSEDQEEWLYVLHLYTGLRGYVPATYVSQI</sequence>
<evidence type="ECO:0000256" key="2">
    <source>
        <dbReference type="PROSITE-ProRule" id="PRU00192"/>
    </source>
</evidence>
<dbReference type="VEuPathDB" id="MicrosporidiaDB:DI09_134p10"/>
<keyword evidence="1 2" id="KW-0728">SH3 domain</keyword>
<dbReference type="InterPro" id="IPR001452">
    <property type="entry name" value="SH3_domain"/>
</dbReference>
<evidence type="ECO:0000313" key="5">
    <source>
        <dbReference type="EMBL" id="KGG52793.1"/>
    </source>
</evidence>
<feature type="compositionally biased region" description="Polar residues" evidence="3">
    <location>
        <begin position="117"/>
        <end position="138"/>
    </location>
</feature>
<gene>
    <name evidence="5" type="ORF">DI09_134p10</name>
</gene>
<dbReference type="OrthoDB" id="191061at2759"/>
<protein>
    <recommendedName>
        <fullName evidence="4">SH3 domain-containing protein</fullName>
    </recommendedName>
</protein>
<comment type="caution">
    <text evidence="5">The sequence shown here is derived from an EMBL/GenBank/DDBJ whole genome shotgun (WGS) entry which is preliminary data.</text>
</comment>
<name>A0A098VUK3_9MICR</name>
<dbReference type="AlphaFoldDB" id="A0A098VUK3"/>
<accession>A0A098VUK3</accession>
<dbReference type="HOGENOM" id="CLU_1291699_0_0_1"/>
<dbReference type="InterPro" id="IPR036028">
    <property type="entry name" value="SH3-like_dom_sf"/>
</dbReference>
<keyword evidence="6" id="KW-1185">Reference proteome</keyword>
<evidence type="ECO:0000256" key="1">
    <source>
        <dbReference type="ARBA" id="ARBA00022443"/>
    </source>
</evidence>
<dbReference type="Gene3D" id="2.30.30.40">
    <property type="entry name" value="SH3 Domains"/>
    <property type="match status" value="1"/>
</dbReference>
<feature type="region of interest" description="Disordered" evidence="3">
    <location>
        <begin position="117"/>
        <end position="149"/>
    </location>
</feature>
<organism evidence="5 6">
    <name type="scientific">Mitosporidium daphniae</name>
    <dbReference type="NCBI Taxonomy" id="1485682"/>
    <lineage>
        <taxon>Eukaryota</taxon>
        <taxon>Fungi</taxon>
        <taxon>Fungi incertae sedis</taxon>
        <taxon>Microsporidia</taxon>
        <taxon>Mitosporidium</taxon>
    </lineage>
</organism>
<feature type="non-terminal residue" evidence="5">
    <location>
        <position position="1"/>
    </location>
</feature>
<dbReference type="EMBL" id="JMKJ01000038">
    <property type="protein sequence ID" value="KGG52793.1"/>
    <property type="molecule type" value="Genomic_DNA"/>
</dbReference>